<reference evidence="1 2" key="1">
    <citation type="submission" date="2019-02" db="EMBL/GenBank/DDBJ databases">
        <title>Deep-cultivation of Planctomycetes and their phenomic and genomic characterization uncovers novel biology.</title>
        <authorList>
            <person name="Wiegand S."/>
            <person name="Jogler M."/>
            <person name="Boedeker C."/>
            <person name="Pinto D."/>
            <person name="Vollmers J."/>
            <person name="Rivas-Marin E."/>
            <person name="Kohn T."/>
            <person name="Peeters S.H."/>
            <person name="Heuer A."/>
            <person name="Rast P."/>
            <person name="Oberbeckmann S."/>
            <person name="Bunk B."/>
            <person name="Jeske O."/>
            <person name="Meyerdierks A."/>
            <person name="Storesund J.E."/>
            <person name="Kallscheuer N."/>
            <person name="Luecker S."/>
            <person name="Lage O.M."/>
            <person name="Pohl T."/>
            <person name="Merkel B.J."/>
            <person name="Hornburger P."/>
            <person name="Mueller R.-W."/>
            <person name="Bruemmer F."/>
            <person name="Labrenz M."/>
            <person name="Spormann A.M."/>
            <person name="Op den Camp H."/>
            <person name="Overmann J."/>
            <person name="Amann R."/>
            <person name="Jetten M.S.M."/>
            <person name="Mascher T."/>
            <person name="Medema M.H."/>
            <person name="Devos D.P."/>
            <person name="Kaster A.-K."/>
            <person name="Ovreas L."/>
            <person name="Rohde M."/>
            <person name="Galperin M.Y."/>
            <person name="Jogler C."/>
        </authorList>
    </citation>
    <scope>NUCLEOTIDE SEQUENCE [LARGE SCALE GENOMIC DNA]</scope>
    <source>
        <strain evidence="1 2">Pan161</strain>
    </source>
</reference>
<gene>
    <name evidence="1" type="ORF">Pan161_38470</name>
</gene>
<keyword evidence="2" id="KW-1185">Reference proteome</keyword>
<dbReference type="RefSeq" id="WP_145229645.1">
    <property type="nucleotide sequence ID" value="NZ_CP036343.1"/>
</dbReference>
<protein>
    <submittedName>
        <fullName evidence="1">Uncharacterized protein</fullName>
    </submittedName>
</protein>
<proteinExistence type="predicted"/>
<dbReference type="EMBL" id="CP036343">
    <property type="protein sequence ID" value="QDT92180.1"/>
    <property type="molecule type" value="Genomic_DNA"/>
</dbReference>
<name>A0A517VGQ1_9PLAN</name>
<accession>A0A517VGQ1</accession>
<dbReference type="Proteomes" id="UP000316855">
    <property type="component" value="Chromosome"/>
</dbReference>
<sequence length="87" mass="9113">MTVGDLFAQKYGCKTELVSSVVQALGYLFWMCQQVAVSLLSAESLPTGTLATALTVVPPELTGLLASIAGYMIGQWISPVSDISSVS</sequence>
<dbReference type="OrthoDB" id="9810181at2"/>
<dbReference type="KEGG" id="gax:Pan161_38470"/>
<evidence type="ECO:0000313" key="1">
    <source>
        <dbReference type="EMBL" id="QDT92180.1"/>
    </source>
</evidence>
<dbReference type="AlphaFoldDB" id="A0A517VGQ1"/>
<evidence type="ECO:0000313" key="2">
    <source>
        <dbReference type="Proteomes" id="UP000316855"/>
    </source>
</evidence>
<organism evidence="1 2">
    <name type="scientific">Gimesia algae</name>
    <dbReference type="NCBI Taxonomy" id="2527971"/>
    <lineage>
        <taxon>Bacteria</taxon>
        <taxon>Pseudomonadati</taxon>
        <taxon>Planctomycetota</taxon>
        <taxon>Planctomycetia</taxon>
        <taxon>Planctomycetales</taxon>
        <taxon>Planctomycetaceae</taxon>
        <taxon>Gimesia</taxon>
    </lineage>
</organism>